<dbReference type="GO" id="GO:0005737">
    <property type="term" value="C:cytoplasm"/>
    <property type="evidence" value="ECO:0007669"/>
    <property type="project" value="TreeGrafter"/>
</dbReference>
<feature type="domain" description="DJ-1/PfpI" evidence="5">
    <location>
        <begin position="56"/>
        <end position="248"/>
    </location>
</feature>
<feature type="signal peptide" evidence="4">
    <location>
        <begin position="1"/>
        <end position="25"/>
    </location>
</feature>
<dbReference type="InterPro" id="IPR050325">
    <property type="entry name" value="Prot/Nucl_acid_deglycase"/>
</dbReference>
<evidence type="ECO:0000256" key="1">
    <source>
        <dbReference type="ARBA" id="ARBA00023016"/>
    </source>
</evidence>
<dbReference type="AlphaFoldDB" id="A0A7V8IH15"/>
<protein>
    <submittedName>
        <fullName evidence="6">Thiamine biosynthesis protein ThiJ</fullName>
    </submittedName>
</protein>
<dbReference type="OrthoDB" id="9792284at2"/>
<evidence type="ECO:0000256" key="2">
    <source>
        <dbReference type="ARBA" id="ARBA00023239"/>
    </source>
</evidence>
<feature type="chain" id="PRO_5031052926" evidence="4">
    <location>
        <begin position="26"/>
        <end position="254"/>
    </location>
</feature>
<dbReference type="Pfam" id="PF01965">
    <property type="entry name" value="DJ-1_PfpI"/>
    <property type="match status" value="1"/>
</dbReference>
<evidence type="ECO:0000256" key="3">
    <source>
        <dbReference type="ARBA" id="ARBA00038493"/>
    </source>
</evidence>
<keyword evidence="1" id="KW-0346">Stress response</keyword>
<evidence type="ECO:0000313" key="6">
    <source>
        <dbReference type="EMBL" id="KHN50356.1"/>
    </source>
</evidence>
<comment type="similarity">
    <text evidence="3">Belongs to the peptidase C56 family. HSP31-like subfamily.</text>
</comment>
<evidence type="ECO:0000256" key="4">
    <source>
        <dbReference type="SAM" id="SignalP"/>
    </source>
</evidence>
<dbReference type="InterPro" id="IPR002818">
    <property type="entry name" value="DJ-1/PfpI"/>
</dbReference>
<dbReference type="RefSeq" id="WP_039352060.1">
    <property type="nucleotide sequence ID" value="NZ_JSXC01000040.1"/>
</dbReference>
<comment type="caution">
    <text evidence="6">The sequence shown here is derived from an EMBL/GenBank/DDBJ whole genome shotgun (WGS) entry which is preliminary data.</text>
</comment>
<dbReference type="Gene3D" id="3.40.50.880">
    <property type="match status" value="1"/>
</dbReference>
<reference evidence="6 7" key="1">
    <citation type="submission" date="2014-10" db="EMBL/GenBank/DDBJ databases">
        <title>Genome sequence of Pectobacterium carotovorum M022.</title>
        <authorList>
            <person name="Chan K.-G."/>
            <person name="Tan W.-S."/>
        </authorList>
    </citation>
    <scope>NUCLEOTIDE SEQUENCE [LARGE SCALE GENOMIC DNA]</scope>
    <source>
        <strain evidence="6 7">M022</strain>
    </source>
</reference>
<dbReference type="CDD" id="cd03141">
    <property type="entry name" value="GATase1_Hsp31_like"/>
    <property type="match status" value="1"/>
</dbReference>
<dbReference type="GO" id="GO:0019172">
    <property type="term" value="F:glyoxalase III activity"/>
    <property type="evidence" value="ECO:0007669"/>
    <property type="project" value="TreeGrafter"/>
</dbReference>
<gene>
    <name evidence="6" type="ORF">OI69_14990</name>
</gene>
<evidence type="ECO:0000313" key="7">
    <source>
        <dbReference type="Proteomes" id="UP000053038"/>
    </source>
</evidence>
<dbReference type="EMBL" id="JSXC01000040">
    <property type="protein sequence ID" value="KHN50356.1"/>
    <property type="molecule type" value="Genomic_DNA"/>
</dbReference>
<keyword evidence="2" id="KW-0456">Lyase</keyword>
<accession>A0A7V8IH15</accession>
<dbReference type="PANTHER" id="PTHR48094">
    <property type="entry name" value="PROTEIN/NUCLEIC ACID DEGLYCASE DJ-1-RELATED"/>
    <property type="match status" value="1"/>
</dbReference>
<evidence type="ECO:0000259" key="5">
    <source>
        <dbReference type="Pfam" id="PF01965"/>
    </source>
</evidence>
<keyword evidence="4" id="KW-0732">Signal</keyword>
<sequence length="254" mass="27783">MSIIKYCTGLIAAVAVFAASSPVFAQDKLKSDKVLVVVSSLDKKTPELVGGFWFPELTHPVEVFDHVGLDYDIASPKGGMPPFDGFDLKDQANLDFWTNPEHRNKLANSIPLNKVDPTKYTAILLVGGHGPMWDFANNPELINIVRTMYENNKIISAVCHGPAGLLNVKLSNGQLLIKDRHLTGFTAEEEAFRHYDKIVPFELEAALKKDGAKFEEAPIFENKVVVDGRLITGQNPASAKALGEAVVKALQTKA</sequence>
<name>A0A7V8IH15_9GAMM</name>
<organism evidence="6 7">
    <name type="scientific">Pectobacterium fontis</name>
    <dbReference type="NCBI Taxonomy" id="2558042"/>
    <lineage>
        <taxon>Bacteria</taxon>
        <taxon>Pseudomonadati</taxon>
        <taxon>Pseudomonadota</taxon>
        <taxon>Gammaproteobacteria</taxon>
        <taxon>Enterobacterales</taxon>
        <taxon>Pectobacteriaceae</taxon>
        <taxon>Pectobacterium</taxon>
    </lineage>
</organism>
<proteinExistence type="inferred from homology"/>
<dbReference type="InterPro" id="IPR029062">
    <property type="entry name" value="Class_I_gatase-like"/>
</dbReference>
<dbReference type="GO" id="GO:0019243">
    <property type="term" value="P:methylglyoxal catabolic process to D-lactate via S-lactoyl-glutathione"/>
    <property type="evidence" value="ECO:0007669"/>
    <property type="project" value="TreeGrafter"/>
</dbReference>
<dbReference type="SUPFAM" id="SSF52317">
    <property type="entry name" value="Class I glutamine amidotransferase-like"/>
    <property type="match status" value="1"/>
</dbReference>
<dbReference type="PANTHER" id="PTHR48094:SF11">
    <property type="entry name" value="GLUTATHIONE-INDEPENDENT GLYOXALASE HSP31-RELATED"/>
    <property type="match status" value="1"/>
</dbReference>
<dbReference type="Proteomes" id="UP000053038">
    <property type="component" value="Unassembled WGS sequence"/>
</dbReference>
<keyword evidence="7" id="KW-1185">Reference proteome</keyword>